<dbReference type="EMBL" id="JAVIIV010000045">
    <property type="protein sequence ID" value="MDX8489843.1"/>
    <property type="molecule type" value="Genomic_DNA"/>
</dbReference>
<protein>
    <recommendedName>
        <fullName evidence="5">C-type lysozyme inhibitor domain-containing protein</fullName>
    </recommendedName>
</protein>
<evidence type="ECO:0000256" key="2">
    <source>
        <dbReference type="SAM" id="SignalP"/>
    </source>
</evidence>
<dbReference type="RefSeq" id="WP_320298888.1">
    <property type="nucleotide sequence ID" value="NZ_JAVIIU010000024.1"/>
</dbReference>
<accession>A0ABU4YSP4</accession>
<evidence type="ECO:0008006" key="5">
    <source>
        <dbReference type="Google" id="ProtNLM"/>
    </source>
</evidence>
<keyword evidence="2" id="KW-0732">Signal</keyword>
<keyword evidence="4" id="KW-1185">Reference proteome</keyword>
<proteinExistence type="predicted"/>
<feature type="compositionally biased region" description="Low complexity" evidence="1">
    <location>
        <begin position="42"/>
        <end position="73"/>
    </location>
</feature>
<comment type="caution">
    <text evidence="3">The sequence shown here is derived from an EMBL/GenBank/DDBJ whole genome shotgun (WGS) entry which is preliminary data.</text>
</comment>
<reference evidence="3 4" key="1">
    <citation type="submission" date="2023-08" db="EMBL/GenBank/DDBJ databases">
        <title>Implementing the SeqCode for naming new Mesorhizobium species isolated from Vachellia karroo root nodules.</title>
        <authorList>
            <person name="Van Lill M."/>
        </authorList>
    </citation>
    <scope>NUCLEOTIDE SEQUENCE [LARGE SCALE GENOMIC DNA]</scope>
    <source>
        <strain evidence="3 4">VK2B</strain>
    </source>
</reference>
<dbReference type="Proteomes" id="UP001280156">
    <property type="component" value="Unassembled WGS sequence"/>
</dbReference>
<organism evidence="3 4">
    <name type="scientific">Mesorhizobium humile</name>
    <dbReference type="NCBI Taxonomy" id="3072313"/>
    <lineage>
        <taxon>Bacteria</taxon>
        <taxon>Pseudomonadati</taxon>
        <taxon>Pseudomonadota</taxon>
        <taxon>Alphaproteobacteria</taxon>
        <taxon>Hyphomicrobiales</taxon>
        <taxon>Phyllobacteriaceae</taxon>
        <taxon>Mesorhizobium</taxon>
    </lineage>
</organism>
<feature type="signal peptide" evidence="2">
    <location>
        <begin position="1"/>
        <end position="24"/>
    </location>
</feature>
<evidence type="ECO:0000256" key="1">
    <source>
        <dbReference type="SAM" id="MobiDB-lite"/>
    </source>
</evidence>
<name>A0ABU4YSP4_9HYPH</name>
<sequence>MNFGHTVGVSIAIPLLLAAAACVPQDGAPKAANAAPPPAASPAPIQQSATPAAAVPTAPPTSAAAPGSATAKTPAPPAAPPTKIVTDLTAPRSGIGTATYRCGNGGMITIQNVGSALRVMRPDGSTEEFAASPANQSSRYQEAATHDAIVIDGREALVMKRGSTPQTCKR</sequence>
<evidence type="ECO:0000313" key="3">
    <source>
        <dbReference type="EMBL" id="MDX8489843.1"/>
    </source>
</evidence>
<feature type="chain" id="PRO_5046472404" description="C-type lysozyme inhibitor domain-containing protein" evidence="2">
    <location>
        <begin position="25"/>
        <end position="170"/>
    </location>
</feature>
<evidence type="ECO:0000313" key="4">
    <source>
        <dbReference type="Proteomes" id="UP001280156"/>
    </source>
</evidence>
<gene>
    <name evidence="3" type="ORF">RFM52_32205</name>
</gene>
<feature type="region of interest" description="Disordered" evidence="1">
    <location>
        <begin position="27"/>
        <end position="90"/>
    </location>
</feature>